<accession>A0A9P4SJ02</accession>
<dbReference type="InterPro" id="IPR011701">
    <property type="entry name" value="MFS"/>
</dbReference>
<evidence type="ECO:0000256" key="6">
    <source>
        <dbReference type="ARBA" id="ARBA00023136"/>
    </source>
</evidence>
<dbReference type="GO" id="GO:0005737">
    <property type="term" value="C:cytoplasm"/>
    <property type="evidence" value="ECO:0007669"/>
    <property type="project" value="UniProtKB-ARBA"/>
</dbReference>
<dbReference type="GO" id="GO:0005886">
    <property type="term" value="C:plasma membrane"/>
    <property type="evidence" value="ECO:0007669"/>
    <property type="project" value="TreeGrafter"/>
</dbReference>
<evidence type="ECO:0000256" key="10">
    <source>
        <dbReference type="SAM" id="MobiDB-lite"/>
    </source>
</evidence>
<comment type="subcellular location">
    <subcellularLocation>
        <location evidence="1">Membrane</location>
        <topology evidence="1">Multi-pass membrane protein</topology>
    </subcellularLocation>
</comment>
<feature type="transmembrane region" description="Helical" evidence="11">
    <location>
        <begin position="342"/>
        <end position="361"/>
    </location>
</feature>
<gene>
    <name evidence="13" type="ORF">M501DRAFT_1012905</name>
</gene>
<feature type="transmembrane region" description="Helical" evidence="11">
    <location>
        <begin position="186"/>
        <end position="204"/>
    </location>
</feature>
<feature type="transmembrane region" description="Helical" evidence="11">
    <location>
        <begin position="279"/>
        <end position="301"/>
    </location>
</feature>
<dbReference type="PANTHER" id="PTHR23502">
    <property type="entry name" value="MAJOR FACILITATOR SUPERFAMILY"/>
    <property type="match status" value="1"/>
</dbReference>
<evidence type="ECO:0000256" key="2">
    <source>
        <dbReference type="ARBA" id="ARBA00008045"/>
    </source>
</evidence>
<keyword evidence="5 11" id="KW-1133">Transmembrane helix</keyword>
<dbReference type="AlphaFoldDB" id="A0A9P4SJ02"/>
<name>A0A9P4SJ02_9PEZI</name>
<dbReference type="EMBL" id="MU006089">
    <property type="protein sequence ID" value="KAF2843563.1"/>
    <property type="molecule type" value="Genomic_DNA"/>
</dbReference>
<keyword evidence="14" id="KW-1185">Reference proteome</keyword>
<dbReference type="PANTHER" id="PTHR23502:SF74">
    <property type="entry name" value="MAJOR FACILITATOR SUPERFAMILY (MFS) PROFILE DOMAIN-CONTAINING PROTEIN"/>
    <property type="match status" value="1"/>
</dbReference>
<evidence type="ECO:0000256" key="11">
    <source>
        <dbReference type="SAM" id="Phobius"/>
    </source>
</evidence>
<evidence type="ECO:0000256" key="8">
    <source>
        <dbReference type="ARBA" id="ARBA00024667"/>
    </source>
</evidence>
<feature type="transmembrane region" description="Helical" evidence="11">
    <location>
        <begin position="254"/>
        <end position="273"/>
    </location>
</feature>
<evidence type="ECO:0000256" key="3">
    <source>
        <dbReference type="ARBA" id="ARBA00008335"/>
    </source>
</evidence>
<feature type="transmembrane region" description="Helical" evidence="11">
    <location>
        <begin position="588"/>
        <end position="612"/>
    </location>
</feature>
<feature type="compositionally biased region" description="Basic and acidic residues" evidence="10">
    <location>
        <begin position="646"/>
        <end position="661"/>
    </location>
</feature>
<dbReference type="InterPro" id="IPR020846">
    <property type="entry name" value="MFS_dom"/>
</dbReference>
<proteinExistence type="inferred from homology"/>
<dbReference type="PROSITE" id="PS50850">
    <property type="entry name" value="MFS"/>
    <property type="match status" value="1"/>
</dbReference>
<feature type="compositionally biased region" description="Acidic residues" evidence="10">
    <location>
        <begin position="635"/>
        <end position="645"/>
    </location>
</feature>
<dbReference type="InterPro" id="IPR009053">
    <property type="entry name" value="Prefoldin"/>
</dbReference>
<comment type="function">
    <text evidence="8">Binds specifically to cytosolic chaperonin (c-CPN) and transfers target proteins to it. Binds to nascent polypeptide chain and promotes folding in an environment in which there are many competing pathways for nonnative proteins.</text>
</comment>
<reference evidence="13" key="1">
    <citation type="journal article" date="2020" name="Stud. Mycol.">
        <title>101 Dothideomycetes genomes: a test case for predicting lifestyles and emergence of pathogens.</title>
        <authorList>
            <person name="Haridas S."/>
            <person name="Albert R."/>
            <person name="Binder M."/>
            <person name="Bloem J."/>
            <person name="Labutti K."/>
            <person name="Salamov A."/>
            <person name="Andreopoulos B."/>
            <person name="Baker S."/>
            <person name="Barry K."/>
            <person name="Bills G."/>
            <person name="Bluhm B."/>
            <person name="Cannon C."/>
            <person name="Castanera R."/>
            <person name="Culley D."/>
            <person name="Daum C."/>
            <person name="Ezra D."/>
            <person name="Gonzalez J."/>
            <person name="Henrissat B."/>
            <person name="Kuo A."/>
            <person name="Liang C."/>
            <person name="Lipzen A."/>
            <person name="Lutzoni F."/>
            <person name="Magnuson J."/>
            <person name="Mondo S."/>
            <person name="Nolan M."/>
            <person name="Ohm R."/>
            <person name="Pangilinan J."/>
            <person name="Park H.-J."/>
            <person name="Ramirez L."/>
            <person name="Alfaro M."/>
            <person name="Sun H."/>
            <person name="Tritt A."/>
            <person name="Yoshinaga Y."/>
            <person name="Zwiers L.-H."/>
            <person name="Turgeon B."/>
            <person name="Goodwin S."/>
            <person name="Spatafora J."/>
            <person name="Crous P."/>
            <person name="Grigoriev I."/>
        </authorList>
    </citation>
    <scope>NUCLEOTIDE SEQUENCE</scope>
    <source>
        <strain evidence="13">CBS 101060</strain>
    </source>
</reference>
<feature type="domain" description="Major facilitator superfamily (MFS) profile" evidence="12">
    <location>
        <begin position="187"/>
        <end position="617"/>
    </location>
</feature>
<comment type="similarity">
    <text evidence="2">Belongs to the prefoldin subunit beta family.</text>
</comment>
<dbReference type="GO" id="GO:0022857">
    <property type="term" value="F:transmembrane transporter activity"/>
    <property type="evidence" value="ECO:0007669"/>
    <property type="project" value="InterPro"/>
</dbReference>
<organism evidence="13 14">
    <name type="scientific">Patellaria atrata CBS 101060</name>
    <dbReference type="NCBI Taxonomy" id="1346257"/>
    <lineage>
        <taxon>Eukaryota</taxon>
        <taxon>Fungi</taxon>
        <taxon>Dikarya</taxon>
        <taxon>Ascomycota</taxon>
        <taxon>Pezizomycotina</taxon>
        <taxon>Dothideomycetes</taxon>
        <taxon>Dothideomycetes incertae sedis</taxon>
        <taxon>Patellariales</taxon>
        <taxon>Patellariaceae</taxon>
        <taxon>Patellaria</taxon>
    </lineage>
</organism>
<feature type="transmembrane region" description="Helical" evidence="11">
    <location>
        <begin position="224"/>
        <end position="242"/>
    </location>
</feature>
<dbReference type="FunFam" id="1.10.287.370:FF:000005">
    <property type="entry name" value="Prefoldin subunit 4"/>
    <property type="match status" value="1"/>
</dbReference>
<comment type="similarity">
    <text evidence="3">Belongs to the major facilitator superfamily.</text>
</comment>
<keyword evidence="4 11" id="KW-0812">Transmembrane</keyword>
<evidence type="ECO:0000313" key="13">
    <source>
        <dbReference type="EMBL" id="KAF2843563.1"/>
    </source>
</evidence>
<dbReference type="SUPFAM" id="SSF46579">
    <property type="entry name" value="Prefoldin"/>
    <property type="match status" value="1"/>
</dbReference>
<feature type="transmembrane region" description="Helical" evidence="11">
    <location>
        <begin position="522"/>
        <end position="550"/>
    </location>
</feature>
<dbReference type="GO" id="GO:0016272">
    <property type="term" value="C:prefoldin complex"/>
    <property type="evidence" value="ECO:0007669"/>
    <property type="project" value="InterPro"/>
</dbReference>
<dbReference type="OrthoDB" id="5141738at2759"/>
<dbReference type="Proteomes" id="UP000799429">
    <property type="component" value="Unassembled WGS sequence"/>
</dbReference>
<dbReference type="FunFam" id="1.20.1250.20:FF:000082">
    <property type="entry name" value="MFS multidrug transporter, putative"/>
    <property type="match status" value="1"/>
</dbReference>
<keyword evidence="7" id="KW-0143">Chaperone</keyword>
<feature type="coiled-coil region" evidence="9">
    <location>
        <begin position="96"/>
        <end position="123"/>
    </location>
</feature>
<dbReference type="InterPro" id="IPR036259">
    <property type="entry name" value="MFS_trans_sf"/>
</dbReference>
<evidence type="ECO:0000256" key="4">
    <source>
        <dbReference type="ARBA" id="ARBA00022692"/>
    </source>
</evidence>
<feature type="transmembrane region" description="Helical" evidence="11">
    <location>
        <begin position="411"/>
        <end position="435"/>
    </location>
</feature>
<sequence length="661" mass="74412">MQRRMLSKEDEAATGGEEVVVRREDQDRINKFSRLHQRELALEEEVKAKQKDKEDLEEVSNELELVDEDEKVPYKIGDCFVHLPQAEVMTLLSDSTERIEKDVSSAEEKLSKVRDEMQELKVALYARFGRKDMVRYPSRSVSAQERSNHAHIDYSGSGDSLEKSLISFQSGDPAHPHNWSSSRKSWILGITMLDVFNSTVGTSLPSGGSKYIARDFHVTSDALLVLPIAMYLVGYILGPLVFAPISESYGRKPILVLSFAVFTTFTMACALAPNFAAFVIFRLICGVFASCPLAVVGGICADIYQSPKSRGRAMAFFMGVTGFGPLLGPILSGYISTVSWRWTFWVALIIAGITLATLVIMPETYAAKLLQNQARERRKKGESNVYAPIELEHKDLRRTLEIILMRPMRMILFEPIVTFTCIYLSLIYGIFFMFFQAYPIIYEGTYGFSPGQQGLAFLSLGVGFTIAGILYFWYDSYLERAQARAAPWAFTEEGRRLPLACISGPFLVISMFWTGWTARPDIHWIVPILSGIFFGFGFMLIFMALLNYVVDAYEIFAASAMAATNCTRSVFGACLPFAATPLYARLGIPWACSLLGFLQVLMCVIPFVFYNYGPEIRARSKFCQYLLQKKREEQGVGEEDDGDIFPEEHSHREHGRKDLEA</sequence>
<dbReference type="Gene3D" id="1.10.287.370">
    <property type="match status" value="1"/>
</dbReference>
<evidence type="ECO:0000259" key="12">
    <source>
        <dbReference type="PROSITE" id="PS50850"/>
    </source>
</evidence>
<feature type="coiled-coil region" evidence="9">
    <location>
        <begin position="39"/>
        <end position="69"/>
    </location>
</feature>
<dbReference type="GO" id="GO:0006457">
    <property type="term" value="P:protein folding"/>
    <property type="evidence" value="ECO:0007669"/>
    <property type="project" value="InterPro"/>
</dbReference>
<evidence type="ECO:0000256" key="7">
    <source>
        <dbReference type="ARBA" id="ARBA00023186"/>
    </source>
</evidence>
<protein>
    <submittedName>
        <fullName evidence="13">MFS general substrate transporter</fullName>
    </submittedName>
</protein>
<dbReference type="CDD" id="cd17323">
    <property type="entry name" value="MFS_Tpo1_MDR_like"/>
    <property type="match status" value="1"/>
</dbReference>
<feature type="transmembrane region" description="Helical" evidence="11">
    <location>
        <begin position="497"/>
        <end position="516"/>
    </location>
</feature>
<comment type="caution">
    <text evidence="13">The sequence shown here is derived from an EMBL/GenBank/DDBJ whole genome shotgun (WGS) entry which is preliminary data.</text>
</comment>
<dbReference type="Pfam" id="PF01920">
    <property type="entry name" value="Prefoldin_2"/>
    <property type="match status" value="1"/>
</dbReference>
<evidence type="ECO:0000313" key="14">
    <source>
        <dbReference type="Proteomes" id="UP000799429"/>
    </source>
</evidence>
<dbReference type="SUPFAM" id="SSF103473">
    <property type="entry name" value="MFS general substrate transporter"/>
    <property type="match status" value="1"/>
</dbReference>
<evidence type="ECO:0000256" key="1">
    <source>
        <dbReference type="ARBA" id="ARBA00004141"/>
    </source>
</evidence>
<dbReference type="InterPro" id="IPR002777">
    <property type="entry name" value="PFD_beta-like"/>
</dbReference>
<feature type="transmembrane region" description="Helical" evidence="11">
    <location>
        <begin position="313"/>
        <end position="336"/>
    </location>
</feature>
<dbReference type="CDD" id="cd23165">
    <property type="entry name" value="Prefoldin_4"/>
    <property type="match status" value="1"/>
</dbReference>
<feature type="transmembrane region" description="Helical" evidence="11">
    <location>
        <begin position="562"/>
        <end position="582"/>
    </location>
</feature>
<dbReference type="Gene3D" id="1.20.1250.20">
    <property type="entry name" value="MFS general substrate transporter like domains"/>
    <property type="match status" value="1"/>
</dbReference>
<dbReference type="Pfam" id="PF07690">
    <property type="entry name" value="MFS_1"/>
    <property type="match status" value="1"/>
</dbReference>
<feature type="region of interest" description="Disordered" evidence="10">
    <location>
        <begin position="632"/>
        <end position="661"/>
    </location>
</feature>
<evidence type="ECO:0000256" key="5">
    <source>
        <dbReference type="ARBA" id="ARBA00022989"/>
    </source>
</evidence>
<dbReference type="GO" id="GO:0051082">
    <property type="term" value="F:unfolded protein binding"/>
    <property type="evidence" value="ECO:0007669"/>
    <property type="project" value="InterPro"/>
</dbReference>
<keyword evidence="6 11" id="KW-0472">Membrane</keyword>
<keyword evidence="9" id="KW-0175">Coiled coil</keyword>
<feature type="transmembrane region" description="Helical" evidence="11">
    <location>
        <begin position="455"/>
        <end position="474"/>
    </location>
</feature>
<evidence type="ECO:0000256" key="9">
    <source>
        <dbReference type="SAM" id="Coils"/>
    </source>
</evidence>